<dbReference type="WBParaSite" id="Hba_01103">
    <property type="protein sequence ID" value="Hba_01103"/>
    <property type="gene ID" value="Hba_01103"/>
</dbReference>
<dbReference type="Proteomes" id="UP000095283">
    <property type="component" value="Unplaced"/>
</dbReference>
<organism evidence="1 2">
    <name type="scientific">Heterorhabditis bacteriophora</name>
    <name type="common">Entomopathogenic nematode worm</name>
    <dbReference type="NCBI Taxonomy" id="37862"/>
    <lineage>
        <taxon>Eukaryota</taxon>
        <taxon>Metazoa</taxon>
        <taxon>Ecdysozoa</taxon>
        <taxon>Nematoda</taxon>
        <taxon>Chromadorea</taxon>
        <taxon>Rhabditida</taxon>
        <taxon>Rhabditina</taxon>
        <taxon>Rhabditomorpha</taxon>
        <taxon>Strongyloidea</taxon>
        <taxon>Heterorhabditidae</taxon>
        <taxon>Heterorhabditis</taxon>
    </lineage>
</organism>
<protein>
    <submittedName>
        <fullName evidence="2">Uncharacterized protein</fullName>
    </submittedName>
</protein>
<dbReference type="AlphaFoldDB" id="A0A1I7W8Z8"/>
<accession>A0A1I7W8Z8</accession>
<keyword evidence="1" id="KW-1185">Reference proteome</keyword>
<reference evidence="2" key="1">
    <citation type="submission" date="2016-11" db="UniProtKB">
        <authorList>
            <consortium name="WormBaseParasite"/>
        </authorList>
    </citation>
    <scope>IDENTIFICATION</scope>
</reference>
<evidence type="ECO:0000313" key="1">
    <source>
        <dbReference type="Proteomes" id="UP000095283"/>
    </source>
</evidence>
<sequence length="83" mass="9042">MHPGLYAYDEANNNANTVNSIEPNELLHCIGFADLTTTFSLCSTQGAELVLLCLTSQEAISSFDAIVVLDESTQERNCQCDAR</sequence>
<proteinExistence type="predicted"/>
<name>A0A1I7W8Z8_HETBA</name>
<evidence type="ECO:0000313" key="2">
    <source>
        <dbReference type="WBParaSite" id="Hba_01103"/>
    </source>
</evidence>